<sequence length="808" mass="88392">MARGGPGDRPAMTPGRHPTRFPGYDVLAQTGAWDATTQAVVLARTARQPEMRFFSLAEEAVATALFDHLLAQWDDPRVPVLEMVDARLAEMQTDGWRYADMPEDDTAWRLSLKALDDDAHARHDRPFAELPRVEQAQLIQAVHDTGGDHWHGMTASRVWGLWTRYTATAFYSHPWAWNEIGFGGPAYPRGYLRLGLDRREPWETPHRPDDGGGNADAAAAGDDTKTPGRRSPRRPGTGAAGAGAALATLRRSASPLRRVRARNASAWLLPRGDARLDHELVDGMRRFADDDEVDLVIVGCGAGGATLAQRMSRHGWSVVCLEAGPFWNPDADWVSDEAGSHHLYWTDPRVIAGSDPVPLGSNNSGRGVGGSTVHFAGYVPRFHPSDFRTYSEDGVGADWPLSYEDLRASYERIEEELPVAGQYWPWGDPHAYPHAPHPLGGNGEVFLRGAAALGIEARVGPVAITNGRFGNRPHCIYRGFCLQGCKVNAKASALITHVPDALANGAEIRAQSMATGIELDAQGLLATGVRYVRNGRERFQRARMVAVAGYSLETPRLLLNSANRRFPDGLCNDHDLVGRYVMVQGAPQVAGRFAEEVRAYKAPPPEVTTEQFYETDPTRPYRRGFSVQNVSPLPIVWAEHVAAQGHWGEDLRSYMQDYVHWAVLGALCELLPLPDNRVTLAEEKDRYGLPVAHFAYSQCENDRQLIRAAETVMEDILRAAGAGELMTINRYAHLVGGCRMARDAEHGVVDADLRSFAVPNLLITDGSVLPTQGSANPALTIMALVDRAAARLAAGARSGLRSPAGSRR</sequence>
<evidence type="ECO:0000256" key="3">
    <source>
        <dbReference type="ARBA" id="ARBA00022827"/>
    </source>
</evidence>
<dbReference type="PANTHER" id="PTHR46056">
    <property type="entry name" value="LONG-CHAIN-ALCOHOL OXIDASE"/>
    <property type="match status" value="1"/>
</dbReference>
<dbReference type="Pfam" id="PF00732">
    <property type="entry name" value="GMC_oxred_N"/>
    <property type="match status" value="1"/>
</dbReference>
<evidence type="ECO:0000256" key="4">
    <source>
        <dbReference type="ARBA" id="ARBA00023002"/>
    </source>
</evidence>
<dbReference type="AlphaFoldDB" id="A0A7Y7E5R6"/>
<evidence type="ECO:0000259" key="6">
    <source>
        <dbReference type="Pfam" id="PF00732"/>
    </source>
</evidence>
<gene>
    <name evidence="8" type="ORF">HG542_02365</name>
</gene>
<dbReference type="Pfam" id="PF13618">
    <property type="entry name" value="Gluconate_2-dh3"/>
    <property type="match status" value="1"/>
</dbReference>
<feature type="compositionally biased region" description="Low complexity" evidence="5">
    <location>
        <begin position="234"/>
        <end position="245"/>
    </location>
</feature>
<feature type="region of interest" description="Disordered" evidence="5">
    <location>
        <begin position="1"/>
        <end position="21"/>
    </location>
</feature>
<dbReference type="InterPro" id="IPR036188">
    <property type="entry name" value="FAD/NAD-bd_sf"/>
</dbReference>
<evidence type="ECO:0000313" key="9">
    <source>
        <dbReference type="Proteomes" id="UP000587462"/>
    </source>
</evidence>
<evidence type="ECO:0000259" key="7">
    <source>
        <dbReference type="Pfam" id="PF05199"/>
    </source>
</evidence>
<accession>A0A7Y7E5R6</accession>
<dbReference type="GO" id="GO:0050660">
    <property type="term" value="F:flavin adenine dinucleotide binding"/>
    <property type="evidence" value="ECO:0007669"/>
    <property type="project" value="InterPro"/>
</dbReference>
<evidence type="ECO:0000313" key="8">
    <source>
        <dbReference type="EMBL" id="NVK76499.1"/>
    </source>
</evidence>
<evidence type="ECO:0000256" key="1">
    <source>
        <dbReference type="ARBA" id="ARBA00010790"/>
    </source>
</evidence>
<dbReference type="InterPro" id="IPR000172">
    <property type="entry name" value="GMC_OxRdtase_N"/>
</dbReference>
<keyword evidence="2" id="KW-0285">Flavoprotein</keyword>
<dbReference type="SUPFAM" id="SSF51905">
    <property type="entry name" value="FAD/NAD(P)-binding domain"/>
    <property type="match status" value="1"/>
</dbReference>
<feature type="domain" description="Glucose-methanol-choline oxidoreductase N-terminal" evidence="6">
    <location>
        <begin position="364"/>
        <end position="562"/>
    </location>
</feature>
<proteinExistence type="inferred from homology"/>
<dbReference type="GO" id="GO:0016614">
    <property type="term" value="F:oxidoreductase activity, acting on CH-OH group of donors"/>
    <property type="evidence" value="ECO:0007669"/>
    <property type="project" value="InterPro"/>
</dbReference>
<dbReference type="InterPro" id="IPR007867">
    <property type="entry name" value="GMC_OxRtase_C"/>
</dbReference>
<dbReference type="Proteomes" id="UP000587462">
    <property type="component" value="Unassembled WGS sequence"/>
</dbReference>
<comment type="caution">
    <text evidence="8">The sequence shown here is derived from an EMBL/GenBank/DDBJ whole genome shotgun (WGS) entry which is preliminary data.</text>
</comment>
<feature type="region of interest" description="Disordered" evidence="5">
    <location>
        <begin position="202"/>
        <end position="245"/>
    </location>
</feature>
<feature type="domain" description="Glucose-methanol-choline oxidoreductase C-terminal" evidence="7">
    <location>
        <begin position="672"/>
        <end position="784"/>
    </location>
</feature>
<reference evidence="8 9" key="1">
    <citation type="submission" date="2020-04" db="EMBL/GenBank/DDBJ databases">
        <title>Draft Genome Sequence of Streptomyces morookaense DSM 40503, an 8-azaguanine-producing strain.</title>
        <authorList>
            <person name="Qi J."/>
            <person name="Gao J.-M."/>
        </authorList>
    </citation>
    <scope>NUCLEOTIDE SEQUENCE [LARGE SCALE GENOMIC DNA]</scope>
    <source>
        <strain evidence="8 9">DSM 40503</strain>
    </source>
</reference>
<protein>
    <submittedName>
        <fullName evidence="8">Gluconate 2-dehydrogenase subunit 3 family protein</fullName>
    </submittedName>
</protein>
<dbReference type="SUPFAM" id="SSF54373">
    <property type="entry name" value="FAD-linked reductases, C-terminal domain"/>
    <property type="match status" value="1"/>
</dbReference>
<dbReference type="EMBL" id="JABBXF010000004">
    <property type="protein sequence ID" value="NVK76499.1"/>
    <property type="molecule type" value="Genomic_DNA"/>
</dbReference>
<dbReference type="PANTHER" id="PTHR46056:SF12">
    <property type="entry name" value="LONG-CHAIN-ALCOHOL OXIDASE"/>
    <property type="match status" value="1"/>
</dbReference>
<keyword evidence="9" id="KW-1185">Reference proteome</keyword>
<name>A0A7Y7E5R6_STRMO</name>
<keyword evidence="3" id="KW-0274">FAD</keyword>
<keyword evidence="4" id="KW-0560">Oxidoreductase</keyword>
<evidence type="ECO:0000256" key="2">
    <source>
        <dbReference type="ARBA" id="ARBA00022630"/>
    </source>
</evidence>
<evidence type="ECO:0000256" key="5">
    <source>
        <dbReference type="SAM" id="MobiDB-lite"/>
    </source>
</evidence>
<dbReference type="RefSeq" id="WP_171078297.1">
    <property type="nucleotide sequence ID" value="NZ_BNBU01000001.1"/>
</dbReference>
<dbReference type="Pfam" id="PF05199">
    <property type="entry name" value="GMC_oxred_C"/>
    <property type="match status" value="1"/>
</dbReference>
<comment type="similarity">
    <text evidence="1">Belongs to the GMC oxidoreductase family.</text>
</comment>
<dbReference type="InterPro" id="IPR027056">
    <property type="entry name" value="Gluconate_2DH_su3"/>
</dbReference>
<organism evidence="8 9">
    <name type="scientific">Streptomyces morookaense</name>
    <name type="common">Streptoverticillium morookaense</name>
    <dbReference type="NCBI Taxonomy" id="1970"/>
    <lineage>
        <taxon>Bacteria</taxon>
        <taxon>Bacillati</taxon>
        <taxon>Actinomycetota</taxon>
        <taxon>Actinomycetes</taxon>
        <taxon>Kitasatosporales</taxon>
        <taxon>Streptomycetaceae</taxon>
        <taxon>Streptomyces</taxon>
    </lineage>
</organism>
<dbReference type="Gene3D" id="3.50.50.60">
    <property type="entry name" value="FAD/NAD(P)-binding domain"/>
    <property type="match status" value="2"/>
</dbReference>